<dbReference type="PROSITE" id="PS51749">
    <property type="entry name" value="HNH_CAS9"/>
    <property type="match status" value="1"/>
</dbReference>
<comment type="caution">
    <text evidence="15">The sequence shown here is derived from an EMBL/GenBank/DDBJ whole genome shotgun (WGS) entry which is preliminary data.</text>
</comment>
<organism evidence="15 16">
    <name type="scientific">Kaistella yananensis</name>
    <dbReference type="NCBI Taxonomy" id="2989820"/>
    <lineage>
        <taxon>Bacteria</taxon>
        <taxon>Pseudomonadati</taxon>
        <taxon>Bacteroidota</taxon>
        <taxon>Flavobacteriia</taxon>
        <taxon>Flavobacteriales</taxon>
        <taxon>Weeksellaceae</taxon>
        <taxon>Chryseobacterium group</taxon>
        <taxon>Kaistella</taxon>
    </lineage>
</organism>
<keyword evidence="10" id="KW-0464">Manganese</keyword>
<proteinExistence type="inferred from homology"/>
<reference evidence="15 16" key="1">
    <citation type="submission" date="2022-10" db="EMBL/GenBank/DDBJ databases">
        <title>Kaistella sp. BT-6-1-3.</title>
        <authorList>
            <person name="Ai J."/>
            <person name="Deng Z."/>
        </authorList>
    </citation>
    <scope>NUCLEOTIDE SEQUENCE [LARGE SCALE GENOMIC DNA]</scope>
    <source>
        <strain evidence="15 16">BT6-1-3</strain>
    </source>
</reference>
<evidence type="ECO:0000256" key="12">
    <source>
        <dbReference type="HAMAP-Rule" id="MF_01480"/>
    </source>
</evidence>
<dbReference type="InterPro" id="IPR003615">
    <property type="entry name" value="HNH_nuc"/>
</dbReference>
<keyword evidence="2 12" id="KW-0540">Nuclease</keyword>
<feature type="compositionally biased region" description="Acidic residues" evidence="13">
    <location>
        <begin position="164"/>
        <end position="174"/>
    </location>
</feature>
<feature type="active site" description="Proton acceptor for HNH nuclease domain" evidence="12">
    <location>
        <position position="816"/>
    </location>
</feature>
<feature type="active site" description="For RuvC-like nuclease domain" evidence="12">
    <location>
        <position position="9"/>
    </location>
</feature>
<dbReference type="Gene3D" id="3.30.420.10">
    <property type="entry name" value="Ribonuclease H-like superfamily/Ribonuclease H"/>
    <property type="match status" value="3"/>
</dbReference>
<feature type="binding site" evidence="12">
    <location>
        <position position="708"/>
    </location>
    <ligand>
        <name>Mg(2+)</name>
        <dbReference type="ChEBI" id="CHEBI:18420"/>
        <label>1</label>
    </ligand>
</feature>
<name>A0ABT3JRL5_9FLAO</name>
<feature type="domain" description="HNH Cas9-type" evidence="14">
    <location>
        <begin position="730"/>
        <end position="896"/>
    </location>
</feature>
<evidence type="ECO:0000259" key="14">
    <source>
        <dbReference type="PROSITE" id="PS51749"/>
    </source>
</evidence>
<evidence type="ECO:0000256" key="3">
    <source>
        <dbReference type="ARBA" id="ARBA00022723"/>
    </source>
</evidence>
<feature type="binding site" evidence="12">
    <location>
        <position position="712"/>
    </location>
    <ligand>
        <name>Mg(2+)</name>
        <dbReference type="ChEBI" id="CHEBI:18420"/>
        <label>2</label>
    </ligand>
</feature>
<evidence type="ECO:0000256" key="2">
    <source>
        <dbReference type="ARBA" id="ARBA00022722"/>
    </source>
</evidence>
<evidence type="ECO:0000256" key="7">
    <source>
        <dbReference type="ARBA" id="ARBA00022884"/>
    </source>
</evidence>
<dbReference type="Pfam" id="PF18541">
    <property type="entry name" value="RuvC_III"/>
    <property type="match status" value="1"/>
</dbReference>
<dbReference type="InterPro" id="IPR036397">
    <property type="entry name" value="RNaseH_sf"/>
</dbReference>
<evidence type="ECO:0000313" key="16">
    <source>
        <dbReference type="Proteomes" id="UP001209107"/>
    </source>
</evidence>
<evidence type="ECO:0000256" key="5">
    <source>
        <dbReference type="ARBA" id="ARBA00022801"/>
    </source>
</evidence>
<evidence type="ECO:0000256" key="8">
    <source>
        <dbReference type="ARBA" id="ARBA00023118"/>
    </source>
</evidence>
<dbReference type="EC" id="3.1.-.-" evidence="12"/>
<dbReference type="NCBIfam" id="TIGR01865">
    <property type="entry name" value="cas_Csn1"/>
    <property type="match status" value="1"/>
</dbReference>
<feature type="binding site" evidence="12">
    <location>
        <position position="712"/>
    </location>
    <ligand>
        <name>Mg(2+)</name>
        <dbReference type="ChEBI" id="CHEBI:18420"/>
        <label>1</label>
    </ligand>
</feature>
<dbReference type="HAMAP" id="MF_01480">
    <property type="entry name" value="Cas9"/>
    <property type="match status" value="1"/>
</dbReference>
<dbReference type="InterPro" id="IPR033114">
    <property type="entry name" value="HNH_CAS9"/>
</dbReference>
<dbReference type="Gene3D" id="1.10.30.50">
    <property type="match status" value="1"/>
</dbReference>
<comment type="subunit">
    <text evidence="11 12">Monomer. Binds crRNA and tracrRNA.</text>
</comment>
<evidence type="ECO:0000256" key="9">
    <source>
        <dbReference type="ARBA" id="ARBA00023125"/>
    </source>
</evidence>
<evidence type="ECO:0000256" key="4">
    <source>
        <dbReference type="ARBA" id="ARBA00022759"/>
    </source>
</evidence>
<feature type="binding site" evidence="12">
    <location>
        <position position="1021"/>
    </location>
    <ligand>
        <name>Mg(2+)</name>
        <dbReference type="ChEBI" id="CHEBI:18420"/>
        <label>2</label>
    </ligand>
</feature>
<accession>A0ABT3JRL5</accession>
<keyword evidence="3 12" id="KW-0479">Metal-binding</keyword>
<keyword evidence="16" id="KW-1185">Reference proteome</keyword>
<evidence type="ECO:0000256" key="13">
    <source>
        <dbReference type="SAM" id="MobiDB-lite"/>
    </source>
</evidence>
<comment type="cofactor">
    <cofactor evidence="1 12">
        <name>Mg(2+)</name>
        <dbReference type="ChEBI" id="CHEBI:18420"/>
    </cofactor>
</comment>
<comment type="function">
    <text evidence="12">CRISPR (clustered regularly interspaced short palindromic repeat) is an adaptive immune system that provides protection against mobile genetic elements (viruses, transposable elements and conjugative plasmids). CRISPR clusters contain spacers, sequences complementary to antecedent mobile elements, and target invading nucleic acids. CRISPR clusters are transcribed and processed into CRISPR RNA (crRNA). In type II CRISPR systems correct processing of pre-crRNA requires a trans-encoded small RNA (tracrRNA), endogenous ribonuclease 3 (rnc) and this protein. The tracrRNA serves as a guide for ribonuclease 3-aided processing of pre-crRNA. Subsequently Cas9/crRNA/tracrRNA endonucleolytically cleaves linear or circular dsDNA target complementary to the spacer; Cas9 is inactive in the absence of the 2 guide RNAs (gRNA). Cas9 recognizes the protospacer adjacent motif (PAM) in the CRISPR repeat sequences to help distinguish self versus nonself, as targets within the bacterial CRISPR locus do not have PAMs. PAM recognition is also required for catalytic activity.</text>
</comment>
<sequence length="1441" mass="168385">MKKNILGLDLGTNSIGWALIKQDFENKQGEILGMGSRIIPMGAELSKFEQGQAQTKNANRRIARGTRKLNKRYKQRRNKLIYILQQLGMLPNQIKLVNEFSDPNRLDKISILPISKNQQQLTAFDLIELRVKALTEKIELEELGKIIYKYNQLRGYSGGNSEPEKEDSNDDENLEKEKTNESFVVFSKILSLGLPEEFTFKGKKLNKRKIKIETEDGTIDAETFLDSLKENDSSELQVNIRRAKSGDTITIKLPNKTSWRKKMENIEKQLADKSKEIGREYFISELLFDVLKENKWAKIRNNVILRSRYESEFEAVWKEQAKYYPFLDGLEKNRLQKILEFIFPGQKESQKKLRQTGLEKGLKYVVKNQVVFYQRELKDQSDLISNCRFEPTEKVVAKSHPVFQEYKIWEQINKLVINTKTENGVNRKGEIKYKYIDRPIPTALKEWLYEELQSKKEVSFGPILTKLKKEFNLRENVDFLNGMNAKDKLKGNDTKAILQKTLGDLWNRFGLDDSERQVEVWDILYNGKGNEYDLTSDRTSKILAFIEKYSPELENKESVAIKTSKIKFSRNYSNLSLKAIENILPLVRAGKFFDQNFSDTLNDKIIKLLNENVEDPFEKSAQEFLDKNQDLLSDGGIVNAIATILVYDKHTAKEYSKDELIKEFTQISRLKQGELRNPLAEQIINEALIIVREIWKKYGFKPDEIRVELARELKNNAIERGKMYSANLKSQKHNAEIRSKLIELKQEISIANIEKYKLWVSQENVQEAYIKNYNDPSKSEIEKLKIWESQGHISPYTGQPIPLSELFNRERYDVDHIIPQSRYFDDSLANKIICEKSINNEKGNRTSMEYFEAGSVNHLIYTKQQFIDHANKYFSGKKRKNLLATSIPEDPIQRQIKDTQYISIRIREELNKIVGNENVKTTTGGVTDYLRNHWGLTDKFKVLLKERYETVLPKLAQLEYDNYKKETENKAKECEKAGVDFNEPILDEDVFIKKFKSEFIRKKNNKLIIKGWSKRIDHRHHAMDALVIACTQPAHIKRLNDLNQVLKIWLDKNKEMFFPGFTGSQTELLDEVLNLEEEKRREIFKQLEKFRAIEMPWKGFPEQAEQKMKEIVVSHKPKDKLLLQYDIRGNKQIKLRGQLHEGTLYGLSGGKEIYRIPITKLAGKAFATEKTIEKIVHPFLKETISDHLKSYGKKEDAFSAEGVLDLNKKLAERKDEKGNSKPHPPISTIKIYYKDPAKSKKKKTDDEDDISLQKLDRQKSFNNSLYVKTGDNYLFAIMEKEVFDKKLKQNKTERHYDLITFFDAANLLKSEFNVSDDKKNFNKEELFKKYFEERNNARLLFTVKQGDFVYFPDDNEEVVLDESSPLFIDYWNNISERSKSIYVVQKFSKKQIYFLKHTIADTIAKKVEYGSQDCYEKVGEKSIKEFCLKINFDRLGNISKL</sequence>
<dbReference type="Proteomes" id="UP001209107">
    <property type="component" value="Unassembled WGS sequence"/>
</dbReference>
<feature type="binding site" evidence="12">
    <location>
        <position position="9"/>
    </location>
    <ligand>
        <name>Mg(2+)</name>
        <dbReference type="ChEBI" id="CHEBI:18420"/>
        <label>2</label>
    </ligand>
</feature>
<feature type="region of interest" description="Disordered" evidence="13">
    <location>
        <begin position="157"/>
        <end position="176"/>
    </location>
</feature>
<keyword evidence="4 12" id="KW-0255">Endonuclease</keyword>
<keyword evidence="9 12" id="KW-0238">DNA-binding</keyword>
<comment type="similarity">
    <text evidence="12">Belongs to the CRISPR-associated Cas9 family.</text>
</comment>
<evidence type="ECO:0000256" key="6">
    <source>
        <dbReference type="ARBA" id="ARBA00022842"/>
    </source>
</evidence>
<dbReference type="InterPro" id="IPR041383">
    <property type="entry name" value="RuvC_III"/>
</dbReference>
<protein>
    <recommendedName>
        <fullName evidence="12">CRISPR-associated endonuclease Cas9</fullName>
        <ecNumber evidence="12">3.1.-.-</ecNumber>
    </recommendedName>
</protein>
<keyword evidence="5 12" id="KW-0378">Hydrolase</keyword>
<keyword evidence="8 12" id="KW-0051">Antiviral defense</keyword>
<comment type="domain">
    <text evidence="12">Has 2 endonuclease domains. The discontinuous RuvC-like domain cleaves the target DNA noncomplementary to crRNA while the HNH nuclease domain cleaves the target DNA complementary to crRNA.</text>
</comment>
<keyword evidence="7 12" id="KW-0694">RNA-binding</keyword>
<dbReference type="EMBL" id="JAPCHZ010000007">
    <property type="protein sequence ID" value="MCW4453125.1"/>
    <property type="molecule type" value="Genomic_DNA"/>
</dbReference>
<dbReference type="Pfam" id="PF13395">
    <property type="entry name" value="HNH_4"/>
    <property type="match status" value="1"/>
</dbReference>
<dbReference type="InterPro" id="IPR028629">
    <property type="entry name" value="Cas9"/>
</dbReference>
<evidence type="ECO:0000256" key="1">
    <source>
        <dbReference type="ARBA" id="ARBA00001946"/>
    </source>
</evidence>
<gene>
    <name evidence="12 15" type="primary">cas9</name>
    <name evidence="15" type="ORF">OK344_13020</name>
</gene>
<evidence type="ECO:0000256" key="10">
    <source>
        <dbReference type="ARBA" id="ARBA00023211"/>
    </source>
</evidence>
<dbReference type="GO" id="GO:0004519">
    <property type="term" value="F:endonuclease activity"/>
    <property type="evidence" value="ECO:0007669"/>
    <property type="project" value="UniProtKB-KW"/>
</dbReference>
<evidence type="ECO:0000313" key="15">
    <source>
        <dbReference type="EMBL" id="MCW4453125.1"/>
    </source>
</evidence>
<keyword evidence="6 12" id="KW-0460">Magnesium</keyword>
<dbReference type="RefSeq" id="WP_265145174.1">
    <property type="nucleotide sequence ID" value="NZ_JAPCHZ010000007.1"/>
</dbReference>
<feature type="binding site" evidence="12">
    <location>
        <position position="9"/>
    </location>
    <ligand>
        <name>Mg(2+)</name>
        <dbReference type="ChEBI" id="CHEBI:18420"/>
        <label>1</label>
    </ligand>
</feature>
<evidence type="ECO:0000256" key="11">
    <source>
        <dbReference type="ARBA" id="ARBA00046380"/>
    </source>
</evidence>